<reference evidence="1 2" key="1">
    <citation type="submission" date="2019-10" db="EMBL/GenBank/DDBJ databases">
        <authorList>
            <person name="Palmer J.M."/>
        </authorList>
    </citation>
    <scope>NUCLEOTIDE SEQUENCE [LARGE SCALE GENOMIC DNA]</scope>
    <source>
        <strain evidence="1 2">TWF718</strain>
    </source>
</reference>
<keyword evidence="2" id="KW-1185">Reference proteome</keyword>
<dbReference type="EMBL" id="JAVHNR010000009">
    <property type="protein sequence ID" value="KAK6333196.1"/>
    <property type="molecule type" value="Genomic_DNA"/>
</dbReference>
<name>A0AAN8RAF2_9PEZI</name>
<accession>A0AAN8RAF2</accession>
<sequence>MPMQPTLKRKRKREPLAEKQIIQLSNKLDRMTQIATELRKTGVLNPYPDVERRLSNLRIRLEQERAFCKWRQAEASAASTLI</sequence>
<dbReference type="Proteomes" id="UP001313282">
    <property type="component" value="Unassembled WGS sequence"/>
</dbReference>
<protein>
    <submittedName>
        <fullName evidence="1">Uncharacterized protein</fullName>
    </submittedName>
</protein>
<comment type="caution">
    <text evidence="1">The sequence shown here is derived from an EMBL/GenBank/DDBJ whole genome shotgun (WGS) entry which is preliminary data.</text>
</comment>
<proteinExistence type="predicted"/>
<gene>
    <name evidence="1" type="ORF">TWF718_011018</name>
</gene>
<evidence type="ECO:0000313" key="2">
    <source>
        <dbReference type="Proteomes" id="UP001313282"/>
    </source>
</evidence>
<dbReference type="AlphaFoldDB" id="A0AAN8RAF2"/>
<organism evidence="1 2">
    <name type="scientific">Orbilia javanica</name>
    <dbReference type="NCBI Taxonomy" id="47235"/>
    <lineage>
        <taxon>Eukaryota</taxon>
        <taxon>Fungi</taxon>
        <taxon>Dikarya</taxon>
        <taxon>Ascomycota</taxon>
        <taxon>Pezizomycotina</taxon>
        <taxon>Orbiliomycetes</taxon>
        <taxon>Orbiliales</taxon>
        <taxon>Orbiliaceae</taxon>
        <taxon>Orbilia</taxon>
    </lineage>
</organism>
<evidence type="ECO:0000313" key="1">
    <source>
        <dbReference type="EMBL" id="KAK6333196.1"/>
    </source>
</evidence>